<protein>
    <submittedName>
        <fullName evidence="1">Uncharacterized protein</fullName>
    </submittedName>
</protein>
<organism evidence="1 2">
    <name type="scientific">Marasmiellus scandens</name>
    <dbReference type="NCBI Taxonomy" id="2682957"/>
    <lineage>
        <taxon>Eukaryota</taxon>
        <taxon>Fungi</taxon>
        <taxon>Dikarya</taxon>
        <taxon>Basidiomycota</taxon>
        <taxon>Agaricomycotina</taxon>
        <taxon>Agaricomycetes</taxon>
        <taxon>Agaricomycetidae</taxon>
        <taxon>Agaricales</taxon>
        <taxon>Marasmiineae</taxon>
        <taxon>Omphalotaceae</taxon>
        <taxon>Marasmiellus</taxon>
    </lineage>
</organism>
<dbReference type="EMBL" id="JBANRG010000003">
    <property type="protein sequence ID" value="KAK7468426.1"/>
    <property type="molecule type" value="Genomic_DNA"/>
</dbReference>
<accession>A0ABR1JZW5</accession>
<evidence type="ECO:0000313" key="2">
    <source>
        <dbReference type="Proteomes" id="UP001498398"/>
    </source>
</evidence>
<proteinExistence type="predicted"/>
<sequence length="184" mass="20562">MRDKKKRLGFVLPARRNFDLLSKPPDVETGEVEHLKYEADNAASYESDIGYGAIKQTEKPEELDMHPIVQYRWSTTSDVYSAWNDRSVAASANSDDDRAAVTFAGTRNERKTSDITDDDSQGKEMVALVDTDSDRALSGDEDACSKLWAVYIGEAGKYNKDLMISWKQDMEGLLIFVCVYAPGS</sequence>
<keyword evidence="2" id="KW-1185">Reference proteome</keyword>
<name>A0ABR1JZW5_9AGAR</name>
<comment type="caution">
    <text evidence="1">The sequence shown here is derived from an EMBL/GenBank/DDBJ whole genome shotgun (WGS) entry which is preliminary data.</text>
</comment>
<dbReference type="Proteomes" id="UP001498398">
    <property type="component" value="Unassembled WGS sequence"/>
</dbReference>
<gene>
    <name evidence="1" type="ORF">VKT23_002939</name>
</gene>
<reference evidence="1 2" key="1">
    <citation type="submission" date="2024-01" db="EMBL/GenBank/DDBJ databases">
        <title>A draft genome for the cacao thread blight pathogen Marasmiellus scandens.</title>
        <authorList>
            <person name="Baruah I.K."/>
            <person name="Leung J."/>
            <person name="Bukari Y."/>
            <person name="Amoako-Attah I."/>
            <person name="Meinhardt L.W."/>
            <person name="Bailey B.A."/>
            <person name="Cohen S.P."/>
        </authorList>
    </citation>
    <scope>NUCLEOTIDE SEQUENCE [LARGE SCALE GENOMIC DNA]</scope>
    <source>
        <strain evidence="1 2">GH-19</strain>
    </source>
</reference>
<evidence type="ECO:0000313" key="1">
    <source>
        <dbReference type="EMBL" id="KAK7468426.1"/>
    </source>
</evidence>